<protein>
    <recommendedName>
        <fullName evidence="4">nitric oxide dioxygenase</fullName>
        <ecNumber evidence="4">1.14.12.17</ecNumber>
    </recommendedName>
</protein>
<keyword evidence="6" id="KW-0285">Flavoprotein</keyword>
<dbReference type="Gene3D" id="2.30.110.10">
    <property type="entry name" value="Electron Transport, Fmn-binding Protein, Chain A"/>
    <property type="match status" value="1"/>
</dbReference>
<accession>A0A839ABZ2</accession>
<dbReference type="PRINTS" id="PR00410">
    <property type="entry name" value="PHEHYDRXLASE"/>
</dbReference>
<feature type="region of interest" description="Disordered" evidence="15">
    <location>
        <begin position="1"/>
        <end position="20"/>
    </location>
</feature>
<evidence type="ECO:0000256" key="11">
    <source>
        <dbReference type="ARBA" id="ARBA00023004"/>
    </source>
</evidence>
<evidence type="ECO:0000313" key="19">
    <source>
        <dbReference type="Proteomes" id="UP000541109"/>
    </source>
</evidence>
<dbReference type="InterPro" id="IPR012675">
    <property type="entry name" value="Beta-grasp_dom_sf"/>
</dbReference>
<evidence type="ECO:0000256" key="1">
    <source>
        <dbReference type="ARBA" id="ARBA00001970"/>
    </source>
</evidence>
<keyword evidence="5" id="KW-0349">Heme</keyword>
<evidence type="ECO:0000256" key="5">
    <source>
        <dbReference type="ARBA" id="ARBA00022617"/>
    </source>
</evidence>
<evidence type="ECO:0000256" key="14">
    <source>
        <dbReference type="ARBA" id="ARBA00049433"/>
    </source>
</evidence>
<dbReference type="CDD" id="cd00207">
    <property type="entry name" value="fer2"/>
    <property type="match status" value="1"/>
</dbReference>
<dbReference type="EMBL" id="JACFXV010000048">
    <property type="protein sequence ID" value="MBA5777153.1"/>
    <property type="molecule type" value="Genomic_DNA"/>
</dbReference>
<dbReference type="Gene3D" id="3.40.50.80">
    <property type="entry name" value="Nucleotide-binding domain of ferredoxin-NADP reductase (FNR) module"/>
    <property type="match status" value="1"/>
</dbReference>
<comment type="similarity">
    <text evidence="3">In the C-terminal section; belongs to the flavoprotein pyridine nucleotide cytochrome reductase family.</text>
</comment>
<proteinExistence type="inferred from homology"/>
<dbReference type="PROSITE" id="PS51384">
    <property type="entry name" value="FAD_FR"/>
    <property type="match status" value="1"/>
</dbReference>
<evidence type="ECO:0000256" key="2">
    <source>
        <dbReference type="ARBA" id="ARBA00001974"/>
    </source>
</evidence>
<name>A0A839ABZ2_9HYPH</name>
<dbReference type="InterPro" id="IPR036010">
    <property type="entry name" value="2Fe-2S_ferredoxin-like_sf"/>
</dbReference>
<dbReference type="Proteomes" id="UP000541109">
    <property type="component" value="Unassembled WGS sequence"/>
</dbReference>
<comment type="catalytic activity">
    <reaction evidence="13">
        <text>2 nitric oxide + NADH + 2 O2 = 2 nitrate + NAD(+) + H(+)</text>
        <dbReference type="Rhea" id="RHEA:19469"/>
        <dbReference type="ChEBI" id="CHEBI:15378"/>
        <dbReference type="ChEBI" id="CHEBI:15379"/>
        <dbReference type="ChEBI" id="CHEBI:16480"/>
        <dbReference type="ChEBI" id="CHEBI:17632"/>
        <dbReference type="ChEBI" id="CHEBI:57540"/>
        <dbReference type="ChEBI" id="CHEBI:57945"/>
        <dbReference type="EC" id="1.14.12.17"/>
    </reaction>
</comment>
<evidence type="ECO:0000256" key="12">
    <source>
        <dbReference type="ARBA" id="ARBA00023027"/>
    </source>
</evidence>
<dbReference type="GO" id="GO:0051537">
    <property type="term" value="F:2 iron, 2 sulfur cluster binding"/>
    <property type="evidence" value="ECO:0007669"/>
    <property type="project" value="InterPro"/>
</dbReference>
<evidence type="ECO:0000256" key="15">
    <source>
        <dbReference type="SAM" id="MobiDB-lite"/>
    </source>
</evidence>
<dbReference type="InterPro" id="IPR001041">
    <property type="entry name" value="2Fe-2S_ferredoxin-type"/>
</dbReference>
<feature type="domain" description="2Fe-2S ferredoxin-type" evidence="16">
    <location>
        <begin position="607"/>
        <end position="698"/>
    </location>
</feature>
<dbReference type="Gene3D" id="2.40.30.10">
    <property type="entry name" value="Translation factors"/>
    <property type="match status" value="1"/>
</dbReference>
<evidence type="ECO:0000256" key="4">
    <source>
        <dbReference type="ARBA" id="ARBA00012229"/>
    </source>
</evidence>
<comment type="cofactor">
    <cofactor evidence="1">
        <name>heme b</name>
        <dbReference type="ChEBI" id="CHEBI:60344"/>
    </cofactor>
</comment>
<dbReference type="RefSeq" id="WP_182164278.1">
    <property type="nucleotide sequence ID" value="NZ_JACFXV010000048.1"/>
</dbReference>
<organism evidence="18 19">
    <name type="scientific">Stappia albiluteola</name>
    <dbReference type="NCBI Taxonomy" id="2758565"/>
    <lineage>
        <taxon>Bacteria</taxon>
        <taxon>Pseudomonadati</taxon>
        <taxon>Pseudomonadota</taxon>
        <taxon>Alphaproteobacteria</taxon>
        <taxon>Hyphomicrobiales</taxon>
        <taxon>Stappiaceae</taxon>
        <taxon>Stappia</taxon>
    </lineage>
</organism>
<dbReference type="InterPro" id="IPR006058">
    <property type="entry name" value="2Fe2S_fd_BS"/>
</dbReference>
<dbReference type="SUPFAM" id="SSF54292">
    <property type="entry name" value="2Fe-2S ferredoxin-like"/>
    <property type="match status" value="1"/>
</dbReference>
<evidence type="ECO:0000256" key="10">
    <source>
        <dbReference type="ARBA" id="ARBA00023002"/>
    </source>
</evidence>
<evidence type="ECO:0000313" key="18">
    <source>
        <dbReference type="EMBL" id="MBA5777153.1"/>
    </source>
</evidence>
<keyword evidence="8" id="KW-0274">FAD</keyword>
<comment type="catalytic activity">
    <reaction evidence="14">
        <text>2 nitric oxide + NADPH + 2 O2 = 2 nitrate + NADP(+) + H(+)</text>
        <dbReference type="Rhea" id="RHEA:19465"/>
        <dbReference type="ChEBI" id="CHEBI:15378"/>
        <dbReference type="ChEBI" id="CHEBI:15379"/>
        <dbReference type="ChEBI" id="CHEBI:16480"/>
        <dbReference type="ChEBI" id="CHEBI:17632"/>
        <dbReference type="ChEBI" id="CHEBI:57783"/>
        <dbReference type="ChEBI" id="CHEBI:58349"/>
        <dbReference type="EC" id="1.14.12.17"/>
    </reaction>
</comment>
<evidence type="ECO:0000256" key="6">
    <source>
        <dbReference type="ARBA" id="ARBA00022630"/>
    </source>
</evidence>
<dbReference type="GO" id="GO:0046872">
    <property type="term" value="F:metal ion binding"/>
    <property type="evidence" value="ECO:0007669"/>
    <property type="project" value="UniProtKB-KW"/>
</dbReference>
<dbReference type="Pfam" id="PF00175">
    <property type="entry name" value="NAD_binding_1"/>
    <property type="match status" value="1"/>
</dbReference>
<dbReference type="FunFam" id="3.40.50.80:FF:000010">
    <property type="entry name" value="Flavohemoprotein"/>
    <property type="match status" value="1"/>
</dbReference>
<evidence type="ECO:0000256" key="7">
    <source>
        <dbReference type="ARBA" id="ARBA00022723"/>
    </source>
</evidence>
<dbReference type="AlphaFoldDB" id="A0A839ABZ2"/>
<dbReference type="PANTHER" id="PTHR42815">
    <property type="entry name" value="FAD-BINDING, PUTATIVE (AFU_ORTHOLOGUE AFUA_6G07600)-RELATED"/>
    <property type="match status" value="1"/>
</dbReference>
<dbReference type="CDD" id="cd06184">
    <property type="entry name" value="flavohem_like_fad_nad_binding"/>
    <property type="match status" value="1"/>
</dbReference>
<evidence type="ECO:0000256" key="3">
    <source>
        <dbReference type="ARBA" id="ARBA00006401"/>
    </source>
</evidence>
<dbReference type="InterPro" id="IPR017927">
    <property type="entry name" value="FAD-bd_FR_type"/>
</dbReference>
<keyword evidence="7" id="KW-0479">Metal-binding</keyword>
<dbReference type="InterPro" id="IPR039261">
    <property type="entry name" value="FNR_nucleotide-bd"/>
</dbReference>
<keyword evidence="19" id="KW-1185">Reference proteome</keyword>
<dbReference type="InterPro" id="IPR017938">
    <property type="entry name" value="Riboflavin_synthase-like_b-brl"/>
</dbReference>
<dbReference type="SUPFAM" id="SSF50475">
    <property type="entry name" value="FMN-binding split barrel"/>
    <property type="match status" value="1"/>
</dbReference>
<comment type="cofactor">
    <cofactor evidence="2">
        <name>FAD</name>
        <dbReference type="ChEBI" id="CHEBI:57692"/>
    </cofactor>
</comment>
<keyword evidence="9" id="KW-0521">NADP</keyword>
<dbReference type="PANTHER" id="PTHR42815:SF2">
    <property type="entry name" value="FAD-BINDING, PUTATIVE (AFU_ORTHOLOGUE AFUA_6G07600)-RELATED"/>
    <property type="match status" value="1"/>
</dbReference>
<evidence type="ECO:0000256" key="9">
    <source>
        <dbReference type="ARBA" id="ARBA00022857"/>
    </source>
</evidence>
<dbReference type="Pfam" id="PF00111">
    <property type="entry name" value="Fer2"/>
    <property type="match status" value="1"/>
</dbReference>
<dbReference type="GO" id="GO:0008941">
    <property type="term" value="F:nitric oxide dioxygenase NAD(P)H activity"/>
    <property type="evidence" value="ECO:0007669"/>
    <property type="project" value="UniProtKB-EC"/>
</dbReference>
<reference evidence="18 19" key="1">
    <citation type="submission" date="2020-07" db="EMBL/GenBank/DDBJ databases">
        <title>Stappia sp., F7233, whole genome shotgun sequencing project.</title>
        <authorList>
            <person name="Jiang S."/>
            <person name="Liu Z.W."/>
            <person name="Du Z.J."/>
        </authorList>
    </citation>
    <scope>NUCLEOTIDE SEQUENCE [LARGE SCALE GENOMIC DNA]</scope>
    <source>
        <strain evidence="18 19">F7233</strain>
    </source>
</reference>
<dbReference type="InterPro" id="IPR001433">
    <property type="entry name" value="OxRdtase_FAD/NAD-bd"/>
</dbReference>
<dbReference type="EC" id="1.14.12.17" evidence="4"/>
<dbReference type="SUPFAM" id="SSF63380">
    <property type="entry name" value="Riboflavin synthase domain-like"/>
    <property type="match status" value="1"/>
</dbReference>
<feature type="domain" description="FAD-binding FR-type" evidence="17">
    <location>
        <begin position="341"/>
        <end position="446"/>
    </location>
</feature>
<gene>
    <name evidence="18" type="ORF">H2509_08445</name>
</gene>
<evidence type="ECO:0000256" key="13">
    <source>
        <dbReference type="ARBA" id="ARBA00048649"/>
    </source>
</evidence>
<dbReference type="PROSITE" id="PS51085">
    <property type="entry name" value="2FE2S_FER_2"/>
    <property type="match status" value="1"/>
</dbReference>
<evidence type="ECO:0000259" key="16">
    <source>
        <dbReference type="PROSITE" id="PS51085"/>
    </source>
</evidence>
<dbReference type="InterPro" id="IPR012349">
    <property type="entry name" value="Split_barrel_FMN-bd"/>
</dbReference>
<keyword evidence="11" id="KW-0408">Iron</keyword>
<dbReference type="Gene3D" id="3.10.20.30">
    <property type="match status" value="1"/>
</dbReference>
<sequence>MATTSNDAGKPSPFHRGEKAIQERVGVSEQIETFGRMAIRKFMPDQHRSFFNQLPFIVLSGLDRDGWPRPAILSGPPGFVATPDRQSVSIASRPVKGDPFEDALVPGSKIGGLGIELPTRRRNRFAATVSSYGDTLELALDQSFGNCPQYIQTRNLAFVRDPKDHGFTPEHARMSEFDEEALRHISTADTFFIASVAPNDGEEGSDETGVLGADISHRGGKPGFVRIDDSRTLTIPDFAGNLFFNTFGNILLNPRTGLLFPDFATGDVLILAGDAEVIFEDREIAAFRGAERLLRFRLDHAIRLRRALPFRFEFGSYSPNSLITGDWKEASAALAAEQSRNRYRPFVVRKIVQESTIVRSFYLEAADDGGLPAFKAGQFLPIRVTPEGAQEAVTRTYTLSGVPGDKMLRISVKREENGLVSRHLHDHVREGDIIEALAPRGQFTIDTAHGRPVALIAGGIGVTPMISMLKHLVIEDFRLRRQRRIHFIHAARTSKERAFHEEVRRIAMSAEAVHLHFTLEQQLEGDEPGKDIHSRGRISIDLLKAVLPLDDYDFYICGPAPMMQSLYDGLRDINIADNRIHTEAFGPASLKRRPDRHEAVAAEASGESATVLFEKSGKEIRWTQASGTLLEAAEAAGLSPLYSCRSGSCGTCAARLKEGNVHYIDEPSFTPEAGTVLTCCARPETAPGSGEARVVLEI</sequence>
<dbReference type="PROSITE" id="PS00197">
    <property type="entry name" value="2FE2S_FER_1"/>
    <property type="match status" value="1"/>
</dbReference>
<keyword evidence="10" id="KW-0560">Oxidoreductase</keyword>
<evidence type="ECO:0000259" key="17">
    <source>
        <dbReference type="PROSITE" id="PS51384"/>
    </source>
</evidence>
<dbReference type="SUPFAM" id="SSF52343">
    <property type="entry name" value="Ferredoxin reductase-like, C-terminal NADP-linked domain"/>
    <property type="match status" value="1"/>
</dbReference>
<evidence type="ECO:0000256" key="8">
    <source>
        <dbReference type="ARBA" id="ARBA00022827"/>
    </source>
</evidence>
<keyword evidence="12" id="KW-0520">NAD</keyword>
<comment type="caution">
    <text evidence="18">The sequence shown here is derived from an EMBL/GenBank/DDBJ whole genome shotgun (WGS) entry which is preliminary data.</text>
</comment>